<proteinExistence type="predicted"/>
<dbReference type="RefSeq" id="XP_001308050.1">
    <property type="nucleotide sequence ID" value="XM_001308049.1"/>
</dbReference>
<dbReference type="KEGG" id="tva:4752864"/>
<dbReference type="PANTHER" id="PTHR24182">
    <property type="entry name" value="ANKYRIN REPEAT AND SOCS BOX CONTAINING 4"/>
    <property type="match status" value="1"/>
</dbReference>
<dbReference type="PANTHER" id="PTHR24182:SF13">
    <property type="entry name" value="LD18443P"/>
    <property type="match status" value="1"/>
</dbReference>
<dbReference type="Gene3D" id="1.25.40.20">
    <property type="entry name" value="Ankyrin repeat-containing domain"/>
    <property type="match status" value="1"/>
</dbReference>
<evidence type="ECO:0000259" key="1">
    <source>
        <dbReference type="Pfam" id="PF11929"/>
    </source>
</evidence>
<sequence length="334" mass="38965">MNKYNFSIAYILTTIYKALLLRDRYMKAYLQLYDLINSLVNYKYKFQPIIDIKDIISAFENNENTEDYEFPEHLIPNSIFNAIMNDDITALIHIIDQDDSVLKNSIKKRLFNIDFELDLLDACSYYGSEKCYLYLQENNKFKPSNVSIAFSFLGGNPRIIKESLPLINDSNLKLCFESIIASHNIDFLMYLDNNFDLANMKHMNYIQNYSNLEALFLFTNNGKIDEFDNSLLQFNVDDLILYFIKKFGESTIYQFNILEAIKHRMLKTVKYAIDCGINCKEWNDYHKSILHFAAEYDMKEIVQLLISKGDINLSRNVADIYLLSGDATLSSVTL</sequence>
<keyword evidence="3" id="KW-1185">Reference proteome</keyword>
<dbReference type="Pfam" id="PF11929">
    <property type="entry name" value="DUF3447"/>
    <property type="match status" value="1"/>
</dbReference>
<dbReference type="Proteomes" id="UP000001542">
    <property type="component" value="Unassembled WGS sequence"/>
</dbReference>
<protein>
    <recommendedName>
        <fullName evidence="1">DUF3447 domain-containing protein</fullName>
    </recommendedName>
</protein>
<organism evidence="2 3">
    <name type="scientific">Trichomonas vaginalis (strain ATCC PRA-98 / G3)</name>
    <dbReference type="NCBI Taxonomy" id="412133"/>
    <lineage>
        <taxon>Eukaryota</taxon>
        <taxon>Metamonada</taxon>
        <taxon>Parabasalia</taxon>
        <taxon>Trichomonadida</taxon>
        <taxon>Trichomonadidae</taxon>
        <taxon>Trichomonas</taxon>
    </lineage>
</organism>
<dbReference type="InterPro" id="IPR036770">
    <property type="entry name" value="Ankyrin_rpt-contain_sf"/>
</dbReference>
<dbReference type="AlphaFoldDB" id="A2FJ05"/>
<dbReference type="Pfam" id="PF12796">
    <property type="entry name" value="Ank_2"/>
    <property type="match status" value="1"/>
</dbReference>
<evidence type="ECO:0000313" key="3">
    <source>
        <dbReference type="Proteomes" id="UP000001542"/>
    </source>
</evidence>
<gene>
    <name evidence="2" type="ORF">TVAG_033400</name>
</gene>
<dbReference type="EMBL" id="DS113823">
    <property type="protein sequence ID" value="EAX95120.1"/>
    <property type="molecule type" value="Genomic_DNA"/>
</dbReference>
<dbReference type="InterPro" id="IPR020683">
    <property type="entry name" value="DUF3447"/>
</dbReference>
<accession>A2FJ05</accession>
<reference evidence="2" key="1">
    <citation type="submission" date="2006-10" db="EMBL/GenBank/DDBJ databases">
        <authorList>
            <person name="Amadeo P."/>
            <person name="Zhao Q."/>
            <person name="Wortman J."/>
            <person name="Fraser-Liggett C."/>
            <person name="Carlton J."/>
        </authorList>
    </citation>
    <scope>NUCLEOTIDE SEQUENCE</scope>
    <source>
        <strain evidence="2">G3</strain>
    </source>
</reference>
<dbReference type="VEuPathDB" id="TrichDB:TVAG_233450"/>
<dbReference type="InParanoid" id="A2FJ05"/>
<reference evidence="2" key="2">
    <citation type="journal article" date="2007" name="Science">
        <title>Draft genome sequence of the sexually transmitted pathogen Trichomonas vaginalis.</title>
        <authorList>
            <person name="Carlton J.M."/>
            <person name="Hirt R.P."/>
            <person name="Silva J.C."/>
            <person name="Delcher A.L."/>
            <person name="Schatz M."/>
            <person name="Zhao Q."/>
            <person name="Wortman J.R."/>
            <person name="Bidwell S.L."/>
            <person name="Alsmark U.C.M."/>
            <person name="Besteiro S."/>
            <person name="Sicheritz-Ponten T."/>
            <person name="Noel C.J."/>
            <person name="Dacks J.B."/>
            <person name="Foster P.G."/>
            <person name="Simillion C."/>
            <person name="Van de Peer Y."/>
            <person name="Miranda-Saavedra D."/>
            <person name="Barton G.J."/>
            <person name="Westrop G.D."/>
            <person name="Mueller S."/>
            <person name="Dessi D."/>
            <person name="Fiori P.L."/>
            <person name="Ren Q."/>
            <person name="Paulsen I."/>
            <person name="Zhang H."/>
            <person name="Bastida-Corcuera F.D."/>
            <person name="Simoes-Barbosa A."/>
            <person name="Brown M.T."/>
            <person name="Hayes R.D."/>
            <person name="Mukherjee M."/>
            <person name="Okumura C.Y."/>
            <person name="Schneider R."/>
            <person name="Smith A.J."/>
            <person name="Vanacova S."/>
            <person name="Villalvazo M."/>
            <person name="Haas B.J."/>
            <person name="Pertea M."/>
            <person name="Feldblyum T.V."/>
            <person name="Utterback T.R."/>
            <person name="Shu C.L."/>
            <person name="Osoegawa K."/>
            <person name="de Jong P.J."/>
            <person name="Hrdy I."/>
            <person name="Horvathova L."/>
            <person name="Zubacova Z."/>
            <person name="Dolezal P."/>
            <person name="Malik S.B."/>
            <person name="Logsdon J.M. Jr."/>
            <person name="Henze K."/>
            <person name="Gupta A."/>
            <person name="Wang C.C."/>
            <person name="Dunne R.L."/>
            <person name="Upcroft J.A."/>
            <person name="Upcroft P."/>
            <person name="White O."/>
            <person name="Salzberg S.L."/>
            <person name="Tang P."/>
            <person name="Chiu C.-H."/>
            <person name="Lee Y.-S."/>
            <person name="Embley T.M."/>
            <person name="Coombs G.H."/>
            <person name="Mottram J.C."/>
            <person name="Tachezy J."/>
            <person name="Fraser-Liggett C.M."/>
            <person name="Johnson P.J."/>
        </authorList>
    </citation>
    <scope>NUCLEOTIDE SEQUENCE [LARGE SCALE GENOMIC DNA]</scope>
    <source>
        <strain evidence="2">G3</strain>
    </source>
</reference>
<evidence type="ECO:0000313" key="2">
    <source>
        <dbReference type="EMBL" id="EAX95120.1"/>
    </source>
</evidence>
<feature type="domain" description="DUF3447" evidence="1">
    <location>
        <begin position="146"/>
        <end position="217"/>
    </location>
</feature>
<name>A2FJ05_TRIV3</name>
<dbReference type="VEuPathDB" id="TrichDB:TVAGG3_0611410"/>
<dbReference type="SUPFAM" id="SSF48403">
    <property type="entry name" value="Ankyrin repeat"/>
    <property type="match status" value="1"/>
</dbReference>
<dbReference type="InterPro" id="IPR002110">
    <property type="entry name" value="Ankyrin_rpt"/>
</dbReference>